<feature type="transmembrane region" description="Helical" evidence="1">
    <location>
        <begin position="201"/>
        <end position="222"/>
    </location>
</feature>
<comment type="caution">
    <text evidence="2">The sequence shown here is derived from an EMBL/GenBank/DDBJ whole genome shotgun (WGS) entry which is preliminary data.</text>
</comment>
<dbReference type="Proteomes" id="UP000003434">
    <property type="component" value="Unassembled WGS sequence"/>
</dbReference>
<evidence type="ECO:0000313" key="3">
    <source>
        <dbReference type="Proteomes" id="UP000003434"/>
    </source>
</evidence>
<feature type="transmembrane region" description="Helical" evidence="1">
    <location>
        <begin position="72"/>
        <end position="97"/>
    </location>
</feature>
<reference evidence="2 3" key="1">
    <citation type="submission" date="2010-12" db="EMBL/GenBank/DDBJ databases">
        <authorList>
            <person name="Muzny D."/>
            <person name="Qin X."/>
            <person name="Deng J."/>
            <person name="Jiang H."/>
            <person name="Liu Y."/>
            <person name="Qu J."/>
            <person name="Song X.-Z."/>
            <person name="Zhang L."/>
            <person name="Thornton R."/>
            <person name="Coyle M."/>
            <person name="Francisco L."/>
            <person name="Jackson L."/>
            <person name="Javaid M."/>
            <person name="Korchina V."/>
            <person name="Kovar C."/>
            <person name="Mata R."/>
            <person name="Mathew T."/>
            <person name="Ngo R."/>
            <person name="Nguyen L."/>
            <person name="Nguyen N."/>
            <person name="Okwuonu G."/>
            <person name="Ongeri F."/>
            <person name="Pham C."/>
            <person name="Simmons D."/>
            <person name="Wilczek-Boney K."/>
            <person name="Hale W."/>
            <person name="Jakkamsetti A."/>
            <person name="Pham P."/>
            <person name="Ruth R."/>
            <person name="San Lucas F."/>
            <person name="Warren J."/>
            <person name="Zhang J."/>
            <person name="Zhao Z."/>
            <person name="Zhou C."/>
            <person name="Zhu D."/>
            <person name="Lee S."/>
            <person name="Bess C."/>
            <person name="Blankenburg K."/>
            <person name="Forbes L."/>
            <person name="Fu Q."/>
            <person name="Gubbala S."/>
            <person name="Hirani K."/>
            <person name="Jayaseelan J.C."/>
            <person name="Lara F."/>
            <person name="Munidasa M."/>
            <person name="Palculict T."/>
            <person name="Patil S."/>
            <person name="Pu L.-L."/>
            <person name="Saada N."/>
            <person name="Tang L."/>
            <person name="Weissenberger G."/>
            <person name="Zhu Y."/>
            <person name="Hemphill L."/>
            <person name="Shang Y."/>
            <person name="Youmans B."/>
            <person name="Ayvaz T."/>
            <person name="Ross M."/>
            <person name="Santibanez J."/>
            <person name="Aqrawi P."/>
            <person name="Gross S."/>
            <person name="Joshi V."/>
            <person name="Fowler G."/>
            <person name="Nazareth L."/>
            <person name="Reid J."/>
            <person name="Worley K."/>
            <person name="Petrosino J."/>
            <person name="Highlander S."/>
            <person name="Gibbs R."/>
        </authorList>
    </citation>
    <scope>NUCLEOTIDE SEQUENCE [LARGE SCALE GENOMIC DNA]</scope>
    <source>
        <strain evidence="2 3">DSM 3986</strain>
    </source>
</reference>
<dbReference type="HOGENOM" id="CLU_920683_0_0_9"/>
<proteinExistence type="predicted"/>
<dbReference type="EMBL" id="AEPW01000069">
    <property type="protein sequence ID" value="EFU76471.1"/>
    <property type="molecule type" value="Genomic_DNA"/>
</dbReference>
<feature type="transmembrane region" description="Helical" evidence="1">
    <location>
        <begin position="32"/>
        <end position="52"/>
    </location>
</feature>
<protein>
    <submittedName>
        <fullName evidence="2">Uncharacterized protein</fullName>
    </submittedName>
</protein>
<gene>
    <name evidence="2" type="ORF">HMPREF0381_1651</name>
</gene>
<feature type="transmembrane region" description="Helical" evidence="1">
    <location>
        <begin position="154"/>
        <end position="180"/>
    </location>
</feature>
<sequence length="302" mass="35001">MENENSTYNQNTQSDNTQQNFFTKILTNVKSFIELLPIASILLSLVVGFIALRDEILANIKSMWYGIPSYYFVNSNLLKILMVFIFLIAVFICVYPIIKVEFFKKQSKFMDFIPLIMLCGIVLMLYMDISVLSYDSVGLSGNLITNWNPLYFRVAIIAIGIIVTLILVAALPESITYIFPGTLMYTFPRFRYSVVFNLKKIKMLIFILWACFVLSLLCYYMIFLCIKNIESNTTYELVTNTENNTYDVVITNYDNNLVVMKGYSKGNTLFICKNDGYRVIERSGDQNIKFLNFEKVEFLLRE</sequence>
<dbReference type="RefSeq" id="WP_008751416.1">
    <property type="nucleotide sequence ID" value="NZ_GL622296.1"/>
</dbReference>
<feature type="transmembrane region" description="Helical" evidence="1">
    <location>
        <begin position="109"/>
        <end position="134"/>
    </location>
</feature>
<keyword evidence="1" id="KW-0812">Transmembrane</keyword>
<keyword evidence="1" id="KW-0472">Membrane</keyword>
<keyword evidence="1" id="KW-1133">Transmembrane helix</keyword>
<dbReference type="eggNOG" id="ENOG50328TM">
    <property type="taxonomic scope" value="Bacteria"/>
</dbReference>
<accession>E6LNW6</accession>
<evidence type="ECO:0000313" key="2">
    <source>
        <dbReference type="EMBL" id="EFU76471.1"/>
    </source>
</evidence>
<name>E6LNW6_9FIRM</name>
<dbReference type="AlphaFoldDB" id="E6LNW6"/>
<organism evidence="2 3">
    <name type="scientific">Lachnoanaerobaculum saburreum DSM 3986</name>
    <dbReference type="NCBI Taxonomy" id="887325"/>
    <lineage>
        <taxon>Bacteria</taxon>
        <taxon>Bacillati</taxon>
        <taxon>Bacillota</taxon>
        <taxon>Clostridia</taxon>
        <taxon>Lachnospirales</taxon>
        <taxon>Lachnospiraceae</taxon>
        <taxon>Lachnoanaerobaculum</taxon>
    </lineage>
</organism>
<evidence type="ECO:0000256" key="1">
    <source>
        <dbReference type="SAM" id="Phobius"/>
    </source>
</evidence>